<dbReference type="HOGENOM" id="CLU_1794542_0_0_5"/>
<dbReference type="OrthoDB" id="7502269at2"/>
<keyword evidence="3" id="KW-1185">Reference proteome</keyword>
<gene>
    <name evidence="2" type="ordered locus">OCA5_c23950</name>
</gene>
<feature type="transmembrane region" description="Helical" evidence="1">
    <location>
        <begin position="55"/>
        <end position="75"/>
    </location>
</feature>
<evidence type="ECO:0000256" key="1">
    <source>
        <dbReference type="SAM" id="Phobius"/>
    </source>
</evidence>
<organism evidence="2 3">
    <name type="scientific">Afipia carboxidovorans (strain ATCC 49405 / DSM 1227 / KCTC 32145 / OM5)</name>
    <name type="common">Oligotropha carboxidovorans</name>
    <dbReference type="NCBI Taxonomy" id="504832"/>
    <lineage>
        <taxon>Bacteria</taxon>
        <taxon>Pseudomonadati</taxon>
        <taxon>Pseudomonadota</taxon>
        <taxon>Alphaproteobacteria</taxon>
        <taxon>Hyphomicrobiales</taxon>
        <taxon>Nitrobacteraceae</taxon>
        <taxon>Afipia</taxon>
    </lineage>
</organism>
<feature type="transmembrane region" description="Helical" evidence="1">
    <location>
        <begin position="87"/>
        <end position="106"/>
    </location>
</feature>
<dbReference type="AlphaFoldDB" id="B6JEG9"/>
<feature type="transmembrane region" description="Helical" evidence="1">
    <location>
        <begin position="118"/>
        <end position="135"/>
    </location>
</feature>
<evidence type="ECO:0000313" key="3">
    <source>
        <dbReference type="Proteomes" id="UP000007730"/>
    </source>
</evidence>
<keyword evidence="1" id="KW-0472">Membrane</keyword>
<sequence>MTCSLRDILRHFDNRISEVATASIMIGIGLQIIAAPVPGDYRALDDLLRCMSGDFIAAFFIAVGAIRVAALIANGHWRTVGPWMRSAGAAIGALIWSQMFLSLIVVSPDDLTSLGAPVYFVFTWIELISIYRALAMRGHHGRGG</sequence>
<feature type="transmembrane region" description="Helical" evidence="1">
    <location>
        <begin position="16"/>
        <end position="35"/>
    </location>
</feature>
<dbReference type="KEGG" id="oca:OCAR_5603"/>
<accession>B6JEG9</accession>
<dbReference type="KEGG" id="ocg:OCA5_c23950"/>
<evidence type="ECO:0000313" key="2">
    <source>
        <dbReference type="EMBL" id="AEI07091.1"/>
    </source>
</evidence>
<reference evidence="2 3" key="1">
    <citation type="journal article" date="2011" name="J. Bacteriol.">
        <title>Complete genome sequences of the chemolithoautotrophic Oligotropha carboxidovorans strains OM4 and OM5.</title>
        <authorList>
            <person name="Volland S."/>
            <person name="Rachinger M."/>
            <person name="Strittmatter A."/>
            <person name="Daniel R."/>
            <person name="Gottschalk G."/>
            <person name="Meyer O."/>
        </authorList>
    </citation>
    <scope>NUCLEOTIDE SEQUENCE [LARGE SCALE GENOMIC DNA]</scope>
    <source>
        <strain evidence="3">ATCC 49405 / DSM 1227 / KCTC 32145 / OM5</strain>
    </source>
</reference>
<keyword evidence="1" id="KW-1133">Transmembrane helix</keyword>
<proteinExistence type="predicted"/>
<keyword evidence="1" id="KW-0812">Transmembrane</keyword>
<protein>
    <submittedName>
        <fullName evidence="2">Putative transmembran protein</fullName>
    </submittedName>
</protein>
<dbReference type="STRING" id="504832.OCA5_c23950"/>
<dbReference type="Proteomes" id="UP000007730">
    <property type="component" value="Chromosome"/>
</dbReference>
<name>B6JEG9_AFIC5</name>
<dbReference type="RefSeq" id="WP_012562763.1">
    <property type="nucleotide sequence ID" value="NC_011386.1"/>
</dbReference>
<dbReference type="EMBL" id="CP002826">
    <property type="protein sequence ID" value="AEI07091.1"/>
    <property type="molecule type" value="Genomic_DNA"/>
</dbReference>